<reference evidence="1" key="1">
    <citation type="submission" date="2022-06" db="EMBL/GenBank/DDBJ databases">
        <authorList>
            <person name="Berger JAMES D."/>
            <person name="Berger JAMES D."/>
        </authorList>
    </citation>
    <scope>NUCLEOTIDE SEQUENCE [LARGE SCALE GENOMIC DNA]</scope>
</reference>
<proteinExistence type="predicted"/>
<reference evidence="2" key="2">
    <citation type="submission" date="2023-11" db="UniProtKB">
        <authorList>
            <consortium name="WormBaseParasite"/>
        </authorList>
    </citation>
    <scope>IDENTIFICATION</scope>
</reference>
<evidence type="ECO:0000313" key="1">
    <source>
        <dbReference type="Proteomes" id="UP000050795"/>
    </source>
</evidence>
<organism evidence="1 2">
    <name type="scientific">Trichobilharzia regenti</name>
    <name type="common">Nasal bird schistosome</name>
    <dbReference type="NCBI Taxonomy" id="157069"/>
    <lineage>
        <taxon>Eukaryota</taxon>
        <taxon>Metazoa</taxon>
        <taxon>Spiralia</taxon>
        <taxon>Lophotrochozoa</taxon>
        <taxon>Platyhelminthes</taxon>
        <taxon>Trematoda</taxon>
        <taxon>Digenea</taxon>
        <taxon>Strigeidida</taxon>
        <taxon>Schistosomatoidea</taxon>
        <taxon>Schistosomatidae</taxon>
        <taxon>Trichobilharzia</taxon>
    </lineage>
</organism>
<name>A0AA85JSY1_TRIRE</name>
<evidence type="ECO:0000313" key="2">
    <source>
        <dbReference type="WBParaSite" id="TREG1_3960.1"/>
    </source>
</evidence>
<keyword evidence="1" id="KW-1185">Reference proteome</keyword>
<protein>
    <submittedName>
        <fullName evidence="2">Uncharacterized protein</fullName>
    </submittedName>
</protein>
<dbReference type="Proteomes" id="UP000050795">
    <property type="component" value="Unassembled WGS sequence"/>
</dbReference>
<dbReference type="AlphaFoldDB" id="A0AA85JSY1"/>
<dbReference type="WBParaSite" id="TREG1_3960.1">
    <property type="protein sequence ID" value="TREG1_3960.1"/>
    <property type="gene ID" value="TREG1_3960"/>
</dbReference>
<accession>A0AA85JSY1</accession>
<sequence length="95" mass="10417">MNILSLFASGKPSIIQRLQAELATYDASPEHIRNDQSSFFDMEFSTPAAVEAWSKGQKRLTAVAPLDRLTDALSGLEISDSSESQITGRKSPPYK</sequence>